<keyword evidence="16" id="KW-1015">Disulfide bond</keyword>
<keyword evidence="15" id="KW-0479">Metal-binding</keyword>
<dbReference type="InterPro" id="IPR000175">
    <property type="entry name" value="Na/ntran_symport"/>
</dbReference>
<feature type="region of interest" description="Disordered" evidence="17">
    <location>
        <begin position="1"/>
        <end position="36"/>
    </location>
</feature>
<evidence type="ECO:0000256" key="18">
    <source>
        <dbReference type="SAM" id="Phobius"/>
    </source>
</evidence>
<dbReference type="GO" id="GO:0015179">
    <property type="term" value="F:L-amino acid transmembrane transporter activity"/>
    <property type="evidence" value="ECO:0007669"/>
    <property type="project" value="TreeGrafter"/>
</dbReference>
<feature type="transmembrane region" description="Helical" evidence="18">
    <location>
        <begin position="94"/>
        <end position="114"/>
    </location>
</feature>
<keyword evidence="10 18" id="KW-0472">Membrane</keyword>
<feature type="transmembrane region" description="Helical" evidence="18">
    <location>
        <begin position="548"/>
        <end position="571"/>
    </location>
</feature>
<keyword evidence="9" id="KW-0406">Ion transport</keyword>
<name>A0A182J1X8_ANOAO</name>
<dbReference type="PANTHER" id="PTHR11616:SF321">
    <property type="entry name" value="SODIUM-DEPENDENT NUTRIENT AMINO ACID TRANSPORTER 1-RELATED"/>
    <property type="match status" value="1"/>
</dbReference>
<comment type="function">
    <text evidence="13">Unusual broad substrate spectrum amino acid:sodium cotransporter that promotes absorption of the D isomers of essential amino acids. Neutral amino acids are the preferred substrates, especially methionine and phenylalanine.</text>
</comment>
<feature type="compositionally biased region" description="Polar residues" evidence="17">
    <location>
        <begin position="13"/>
        <end position="35"/>
    </location>
</feature>
<keyword evidence="11" id="KW-0325">Glycoprotein</keyword>
<dbReference type="PROSITE" id="PS50267">
    <property type="entry name" value="NA_NEUROTRAN_SYMP_3"/>
    <property type="match status" value="1"/>
</dbReference>
<dbReference type="VEuPathDB" id="VectorBase:AATE009810"/>
<protein>
    <recommendedName>
        <fullName evidence="14">Sodium-dependent nutrient amino acid transporter 1</fullName>
    </recommendedName>
</protein>
<evidence type="ECO:0000256" key="6">
    <source>
        <dbReference type="ARBA" id="ARBA00022970"/>
    </source>
</evidence>
<evidence type="ECO:0000256" key="13">
    <source>
        <dbReference type="ARBA" id="ARBA00037785"/>
    </source>
</evidence>
<evidence type="ECO:0000256" key="5">
    <source>
        <dbReference type="ARBA" id="ARBA00022847"/>
    </source>
</evidence>
<dbReference type="GO" id="GO:0005283">
    <property type="term" value="F:amino acid:sodium symporter activity"/>
    <property type="evidence" value="ECO:0007669"/>
    <property type="project" value="TreeGrafter"/>
</dbReference>
<evidence type="ECO:0000313" key="19">
    <source>
        <dbReference type="EnsemblMetazoa" id="AATE009810-PA.1"/>
    </source>
</evidence>
<comment type="subcellular location">
    <subcellularLocation>
        <location evidence="1">Membrane</location>
        <topology evidence="1">Multi-pass membrane protein</topology>
    </subcellularLocation>
</comment>
<dbReference type="Pfam" id="PF00209">
    <property type="entry name" value="SNF"/>
    <property type="match status" value="1"/>
</dbReference>
<evidence type="ECO:0000256" key="7">
    <source>
        <dbReference type="ARBA" id="ARBA00022989"/>
    </source>
</evidence>
<feature type="transmembrane region" description="Helical" evidence="18">
    <location>
        <begin position="472"/>
        <end position="496"/>
    </location>
</feature>
<feature type="binding site" evidence="15">
    <location>
        <position position="415"/>
    </location>
    <ligand>
        <name>Na(+)</name>
        <dbReference type="ChEBI" id="CHEBI:29101"/>
        <label>1</label>
    </ligand>
</feature>
<keyword evidence="3" id="KW-0813">Transport</keyword>
<organism evidence="19">
    <name type="scientific">Anopheles atroparvus</name>
    <name type="common">European mosquito</name>
    <dbReference type="NCBI Taxonomy" id="41427"/>
    <lineage>
        <taxon>Eukaryota</taxon>
        <taxon>Metazoa</taxon>
        <taxon>Ecdysozoa</taxon>
        <taxon>Arthropoda</taxon>
        <taxon>Hexapoda</taxon>
        <taxon>Insecta</taxon>
        <taxon>Pterygota</taxon>
        <taxon>Neoptera</taxon>
        <taxon>Endopterygota</taxon>
        <taxon>Diptera</taxon>
        <taxon>Nematocera</taxon>
        <taxon>Culicoidea</taxon>
        <taxon>Culicidae</taxon>
        <taxon>Anophelinae</taxon>
        <taxon>Anopheles</taxon>
    </lineage>
</organism>
<keyword evidence="12" id="KW-0739">Sodium transport</keyword>
<dbReference type="STRING" id="41427.A0A182J1X8"/>
<feature type="transmembrane region" description="Helical" evidence="18">
    <location>
        <begin position="144"/>
        <end position="166"/>
    </location>
</feature>
<dbReference type="GO" id="GO:0089718">
    <property type="term" value="P:amino acid import across plasma membrane"/>
    <property type="evidence" value="ECO:0007669"/>
    <property type="project" value="TreeGrafter"/>
</dbReference>
<dbReference type="PANTHER" id="PTHR11616">
    <property type="entry name" value="SODIUM/CHLORIDE DEPENDENT TRANSPORTER"/>
    <property type="match status" value="1"/>
</dbReference>
<feature type="binding site" evidence="15">
    <location>
        <position position="76"/>
    </location>
    <ligand>
        <name>Na(+)</name>
        <dbReference type="ChEBI" id="CHEBI:29101"/>
        <label>1</label>
    </ligand>
</feature>
<evidence type="ECO:0000256" key="14">
    <source>
        <dbReference type="ARBA" id="ARBA00040215"/>
    </source>
</evidence>
<feature type="transmembrane region" description="Helical" evidence="18">
    <location>
        <begin position="440"/>
        <end position="460"/>
    </location>
</feature>
<keyword evidence="5" id="KW-0769">Symport</keyword>
<dbReference type="SUPFAM" id="SSF161070">
    <property type="entry name" value="SNF-like"/>
    <property type="match status" value="1"/>
</dbReference>
<feature type="binding site" evidence="15">
    <location>
        <position position="80"/>
    </location>
    <ligand>
        <name>Na(+)</name>
        <dbReference type="ChEBI" id="CHEBI:29101"/>
        <label>1</label>
    </ligand>
</feature>
<dbReference type="GO" id="GO:0005886">
    <property type="term" value="C:plasma membrane"/>
    <property type="evidence" value="ECO:0007669"/>
    <property type="project" value="TreeGrafter"/>
</dbReference>
<evidence type="ECO:0000256" key="15">
    <source>
        <dbReference type="PIRSR" id="PIRSR600175-1"/>
    </source>
</evidence>
<evidence type="ECO:0000256" key="9">
    <source>
        <dbReference type="ARBA" id="ARBA00023065"/>
    </source>
</evidence>
<dbReference type="NCBIfam" id="NF037979">
    <property type="entry name" value="Na_transp"/>
    <property type="match status" value="1"/>
</dbReference>
<dbReference type="PRINTS" id="PR00176">
    <property type="entry name" value="NANEUSMPORT"/>
</dbReference>
<dbReference type="EnsemblMetazoa" id="AATE009810-RA">
    <property type="protein sequence ID" value="AATE009810-PA.1"/>
    <property type="gene ID" value="AATE009810"/>
</dbReference>
<evidence type="ECO:0000256" key="12">
    <source>
        <dbReference type="ARBA" id="ARBA00023201"/>
    </source>
</evidence>
<feature type="disulfide bond" evidence="16">
    <location>
        <begin position="178"/>
        <end position="187"/>
    </location>
</feature>
<evidence type="ECO:0000256" key="8">
    <source>
        <dbReference type="ARBA" id="ARBA00023053"/>
    </source>
</evidence>
<feature type="binding site" evidence="15">
    <location>
        <position position="419"/>
    </location>
    <ligand>
        <name>Na(+)</name>
        <dbReference type="ChEBI" id="CHEBI:29101"/>
        <label>1</label>
    </ligand>
</feature>
<evidence type="ECO:0000256" key="17">
    <source>
        <dbReference type="SAM" id="MobiDB-lite"/>
    </source>
</evidence>
<feature type="transmembrane region" description="Helical" evidence="18">
    <location>
        <begin position="233"/>
        <end position="251"/>
    </location>
</feature>
<reference evidence="19" key="1">
    <citation type="submission" date="2022-08" db="UniProtKB">
        <authorList>
            <consortium name="EnsemblMetazoa"/>
        </authorList>
    </citation>
    <scope>IDENTIFICATION</scope>
    <source>
        <strain evidence="19">EBRO</strain>
    </source>
</reference>
<evidence type="ECO:0000256" key="2">
    <source>
        <dbReference type="ARBA" id="ARBA00006459"/>
    </source>
</evidence>
<keyword evidence="6" id="KW-0029">Amino-acid transport</keyword>
<feature type="transmembrane region" description="Helical" evidence="18">
    <location>
        <begin position="342"/>
        <end position="363"/>
    </location>
</feature>
<evidence type="ECO:0000256" key="1">
    <source>
        <dbReference type="ARBA" id="ARBA00004141"/>
    </source>
</evidence>
<evidence type="ECO:0000256" key="16">
    <source>
        <dbReference type="PIRSR" id="PIRSR600175-2"/>
    </source>
</evidence>
<feature type="transmembrane region" description="Helical" evidence="18">
    <location>
        <begin position="403"/>
        <end position="428"/>
    </location>
</feature>
<evidence type="ECO:0000256" key="3">
    <source>
        <dbReference type="ARBA" id="ARBA00022448"/>
    </source>
</evidence>
<keyword evidence="4 18" id="KW-0812">Transmembrane</keyword>
<evidence type="ECO:0000256" key="10">
    <source>
        <dbReference type="ARBA" id="ARBA00023136"/>
    </source>
</evidence>
<dbReference type="InterPro" id="IPR037272">
    <property type="entry name" value="SNS_sf"/>
</dbReference>
<sequence>MSGADNPAFVGTDDTSLASGVHRTSTGQQNGSTLAANPLAPVGDAAKAENPEKPPVEREKWDKGVEFLMSCIALSVGLGNVWKFPSTAFRNGGGAFVIPYLIVLLVVGRPIYYLEMVMGQFSSRGSVKVYDVSPIMRGIGIAQMVSICVVIVYYAATIATAIRFFIASFKSPLPWSSCDVTWTGFNCVNSSNTGPTPAFDNSLPVKTSAELYYTHSITGEGLLTEGEFGVPDWKLTLCLLFIWVAMTVMMIKGIRGSGKVAYFLALFPYVVLISFAVYAFTLEGAGEGLKYFITPDWDELLNANVWKEAVSQCFFSLSICFGGVIAFSSYNNFSNNIYRDAMIISWLDTFTSLLSGALVFSIIGHLGHLTNETDYTKVVYPGSGLTFITYPDALAKFEHVPNLFALLFFFMLLTLGVGSCTGLINSVLTALHDSVPRLKSWKTVCVIGVVGFALGLLFVTPSGSKMLDYFDYYGVQFVTLTSAIFELFAFCWLYGIRKLARDIQFMLNRRTGFIWRFCWRFLTPILLIVVLVIGLVKSERPKGIDDVYHVLGWLIYVGALVPIPLWAWFAIRKRTETTLRKRIVAASQPLSDWGPEGLDIRKKYLEFCSNYTPIESRWARLRRVFRRNDKSYRVSV</sequence>
<feature type="binding site" evidence="15">
    <location>
        <position position="316"/>
    </location>
    <ligand>
        <name>Na(+)</name>
        <dbReference type="ChEBI" id="CHEBI:29101"/>
        <label>1</label>
    </ligand>
</feature>
<accession>A0A182J1X8</accession>
<feature type="transmembrane region" description="Helical" evidence="18">
    <location>
        <begin position="309"/>
        <end position="330"/>
    </location>
</feature>
<comment type="similarity">
    <text evidence="2">Belongs to the sodium:neurotransmitter symporter (SNF) (TC 2.A.22) family.</text>
</comment>
<dbReference type="AlphaFoldDB" id="A0A182J1X8"/>
<feature type="transmembrane region" description="Helical" evidence="18">
    <location>
        <begin position="260"/>
        <end position="280"/>
    </location>
</feature>
<dbReference type="GO" id="GO:0046872">
    <property type="term" value="F:metal ion binding"/>
    <property type="evidence" value="ECO:0007669"/>
    <property type="project" value="UniProtKB-KW"/>
</dbReference>
<dbReference type="CDD" id="cd10324">
    <property type="entry name" value="SLC6sbd"/>
    <property type="match status" value="1"/>
</dbReference>
<keyword evidence="7 18" id="KW-1133">Transmembrane helix</keyword>
<feature type="transmembrane region" description="Helical" evidence="18">
    <location>
        <begin position="517"/>
        <end position="536"/>
    </location>
</feature>
<keyword evidence="8 15" id="KW-0915">Sodium</keyword>
<evidence type="ECO:0000256" key="4">
    <source>
        <dbReference type="ARBA" id="ARBA00022692"/>
    </source>
</evidence>
<proteinExistence type="inferred from homology"/>
<evidence type="ECO:0000256" key="11">
    <source>
        <dbReference type="ARBA" id="ARBA00023180"/>
    </source>
</evidence>